<keyword evidence="9 13" id="KW-0234">DNA repair</keyword>
<reference evidence="18 19" key="1">
    <citation type="submission" date="2020-08" db="EMBL/GenBank/DDBJ databases">
        <title>Genome sequence of Weissella diestrammenae KACC 16890T.</title>
        <authorList>
            <person name="Hyun D.-W."/>
            <person name="Bae J.-W."/>
        </authorList>
    </citation>
    <scope>NUCLEOTIDE SEQUENCE [LARGE SCALE GENOMIC DNA]</scope>
    <source>
        <strain evidence="18 19">KACC 16890</strain>
    </source>
</reference>
<dbReference type="KEGG" id="wdi:H9L19_02610"/>
<keyword evidence="8 13" id="KW-0238">DNA-binding</keyword>
<dbReference type="AlphaFoldDB" id="A0A7G9T6P8"/>
<dbReference type="InterPro" id="IPR027417">
    <property type="entry name" value="P-loop_NTPase"/>
</dbReference>
<dbReference type="InterPro" id="IPR011335">
    <property type="entry name" value="Restrct_endonuc-II-like"/>
</dbReference>
<dbReference type="NCBIfam" id="TIGR02785">
    <property type="entry name" value="addA_Gpos"/>
    <property type="match status" value="1"/>
</dbReference>
<keyword evidence="10 13" id="KW-0413">Isomerase</keyword>
<keyword evidence="4 13" id="KW-0378">Hydrolase</keyword>
<dbReference type="GO" id="GO:0033202">
    <property type="term" value="C:DNA helicase complex"/>
    <property type="evidence" value="ECO:0007669"/>
    <property type="project" value="TreeGrafter"/>
</dbReference>
<sequence>MEFTKQQQQAIVDRNQNILVSASAGSGKTRVLVERVLQRLKQGDNLDGFLIVTFTEAAAAEMRERLENEIRQAANQAEGEGQQHLRRQLRLLRVTNISTVDAFALRLIEQYHYTIDLDPQFRIADNAERQLTMMQIFDTVLTQQYENDQDDRFKTFAKQFIKNGSDSALQQAVFKLFNFAMARPDTDEWLAQLSHQYQSDGDFLSSQTYLVTLLPEIKNGLTDIRHQYQQIVDLVQEFGDDLEGAPLNRKNDLLIECNTLNVLSQQLTEESNWGHLRQQFLSLAFTRWNAKGRPLPRNMDDESKATWQQITALRSASKEQYQELVTKIFVLDEVGITTAVSGAQQNITQLVALTNQFRAVYLAEKIQKRVFDFNDLEHFALQIVSQPKIAATLAQQYVEIMVDEYQDTSYLQEAIVQAIAKPNNVFQVGDIKQSIYKFRQADPKLFANKMKNYPLADTQDSEVITLAENFRSQPNVTQFINYLFMQFMSDQLGGVTYTGEAKLVAGASYYPLDLPKKAELMVYFNDADSDEDQGENVADEPVDVSGYNATTGQITMLGAKIKTMVAEGFTVFDRRAGLSRPVRYADITILVPSRSQNPQVIDIFKVLDIPLTVNDSGNYFQTLEISVMMSLLKIIDNPHQDVPLVTVLRSPIYQVGENGLAMIRAQQKQGDFYDALQHFMTLNSDQVSAELKATFETTQAAGKRLLQDLADFKTYAIQNQIVQLIWAIYQRTGWLDYVSAMLGGNQRQANLHALYERAAAYQQTNFTGLYQFNRYIEQLQKNAADDLGEADANESSDTVKLMTIHGSKGLEFPIVFMLNANKGFNTEDQSGQMIIDADAGVGMQYLDLEHALKLTPPQYLAVRSAINRSSFAEQLRVLYVALTRAEQQLFIVGAYKKPEELLKKWQLAYMPQAEQWMLDDAIRLQANSFMDLIGMALARHPQFEAKLKASKIMSALDLDNLATQSVEPDESFEFSLSFQNSNDVAVAEQAVQAMGPVGHVDDDRTDSVVVPTVEHIDLQNVFDFRYPHEMATRTTAYQSVSEIKRLFEDPDIIAGQPYQDQRLASDETQESGLRFTQKNLREPHFLTEMATRPSGAARGTATHLVMQKVDLSAGAPTIPQVEQLIETLIAEELIEPTLQHLIPVKQIVAFFNDTTLGKQMVKHADTLQREVPFSMLMAAKTLYQDYEGDERVLVHGIIDGYFMVDQTLWLYDYKTDYIAPEITDAKAFLQARYQSQLNVYASALTAMGQGDIRRFVMSFGANKVYEF</sequence>
<dbReference type="InterPro" id="IPR011604">
    <property type="entry name" value="PDDEXK-like_dom_sf"/>
</dbReference>
<dbReference type="GO" id="GO:0005524">
    <property type="term" value="F:ATP binding"/>
    <property type="evidence" value="ECO:0007669"/>
    <property type="project" value="UniProtKB-UniRule"/>
</dbReference>
<feature type="binding site" evidence="14">
    <location>
        <begin position="22"/>
        <end position="29"/>
    </location>
    <ligand>
        <name>ATP</name>
        <dbReference type="ChEBI" id="CHEBI:30616"/>
    </ligand>
</feature>
<comment type="catalytic activity">
    <reaction evidence="12 13">
        <text>ATP + H2O = ADP + phosphate + H(+)</text>
        <dbReference type="Rhea" id="RHEA:13065"/>
        <dbReference type="ChEBI" id="CHEBI:15377"/>
        <dbReference type="ChEBI" id="CHEBI:15378"/>
        <dbReference type="ChEBI" id="CHEBI:30616"/>
        <dbReference type="ChEBI" id="CHEBI:43474"/>
        <dbReference type="ChEBI" id="CHEBI:456216"/>
        <dbReference type="EC" id="5.6.2.4"/>
    </reaction>
</comment>
<evidence type="ECO:0000256" key="7">
    <source>
        <dbReference type="ARBA" id="ARBA00022840"/>
    </source>
</evidence>
<name>A0A7G9T6P8_9LACO</name>
<keyword evidence="6 13" id="KW-0269">Exonuclease</keyword>
<evidence type="ECO:0000256" key="6">
    <source>
        <dbReference type="ARBA" id="ARBA00022839"/>
    </source>
</evidence>
<evidence type="ECO:0000256" key="1">
    <source>
        <dbReference type="ARBA" id="ARBA00022722"/>
    </source>
</evidence>
<comment type="cofactor">
    <cofactor evidence="13">
        <name>Mg(2+)</name>
        <dbReference type="ChEBI" id="CHEBI:18420"/>
    </cofactor>
</comment>
<dbReference type="PROSITE" id="PS51198">
    <property type="entry name" value="UVRD_HELICASE_ATP_BIND"/>
    <property type="match status" value="1"/>
</dbReference>
<organism evidence="18 19">
    <name type="scientific">Weissella diestrammenae</name>
    <dbReference type="NCBI Taxonomy" id="1162633"/>
    <lineage>
        <taxon>Bacteria</taxon>
        <taxon>Bacillati</taxon>
        <taxon>Bacillota</taxon>
        <taxon>Bacilli</taxon>
        <taxon>Lactobacillales</taxon>
        <taxon>Lactobacillaceae</taxon>
        <taxon>Weissella</taxon>
    </lineage>
</organism>
<dbReference type="Pfam" id="PF00580">
    <property type="entry name" value="UvrD-helicase"/>
    <property type="match status" value="1"/>
</dbReference>
<evidence type="ECO:0000256" key="5">
    <source>
        <dbReference type="ARBA" id="ARBA00022806"/>
    </source>
</evidence>
<evidence type="ECO:0000256" key="10">
    <source>
        <dbReference type="ARBA" id="ARBA00023235"/>
    </source>
</evidence>
<dbReference type="GO" id="GO:0005829">
    <property type="term" value="C:cytosol"/>
    <property type="evidence" value="ECO:0007669"/>
    <property type="project" value="TreeGrafter"/>
</dbReference>
<keyword evidence="15" id="KW-0175">Coiled coil</keyword>
<dbReference type="InterPro" id="IPR000212">
    <property type="entry name" value="DNA_helicase_UvrD/REP"/>
</dbReference>
<dbReference type="Pfam" id="PF13361">
    <property type="entry name" value="UvrD_C"/>
    <property type="match status" value="1"/>
</dbReference>
<evidence type="ECO:0000256" key="14">
    <source>
        <dbReference type="PROSITE-ProRule" id="PRU00560"/>
    </source>
</evidence>
<evidence type="ECO:0000256" key="15">
    <source>
        <dbReference type="SAM" id="Coils"/>
    </source>
</evidence>
<comment type="similarity">
    <text evidence="13">Belongs to the helicase family. AddA subfamily.</text>
</comment>
<dbReference type="InterPro" id="IPR014152">
    <property type="entry name" value="AddA"/>
</dbReference>
<dbReference type="EC" id="3.1.-.-" evidence="13"/>
<dbReference type="EC" id="5.6.2.4" evidence="13"/>
<evidence type="ECO:0000313" key="19">
    <source>
        <dbReference type="Proteomes" id="UP000515800"/>
    </source>
</evidence>
<comment type="catalytic activity">
    <reaction evidence="11 13">
        <text>Couples ATP hydrolysis with the unwinding of duplex DNA by translocating in the 3'-5' direction.</text>
        <dbReference type="EC" id="5.6.2.4"/>
    </reaction>
</comment>
<evidence type="ECO:0000256" key="4">
    <source>
        <dbReference type="ARBA" id="ARBA00022801"/>
    </source>
</evidence>
<evidence type="ECO:0000313" key="18">
    <source>
        <dbReference type="EMBL" id="QNN75773.1"/>
    </source>
</evidence>
<feature type="coiled-coil region" evidence="15">
    <location>
        <begin position="52"/>
        <end position="83"/>
    </location>
</feature>
<dbReference type="GO" id="GO:0043138">
    <property type="term" value="F:3'-5' DNA helicase activity"/>
    <property type="evidence" value="ECO:0007669"/>
    <property type="project" value="UniProtKB-UniRule"/>
</dbReference>
<keyword evidence="7 13" id="KW-0067">ATP-binding</keyword>
<gene>
    <name evidence="13 18" type="primary">addA</name>
    <name evidence="18" type="ORF">H9L19_02610</name>
</gene>
<keyword evidence="1 13" id="KW-0540">Nuclease</keyword>
<dbReference type="Gene3D" id="3.40.50.300">
    <property type="entry name" value="P-loop containing nucleotide triphosphate hydrolases"/>
    <property type="match status" value="4"/>
</dbReference>
<dbReference type="PANTHER" id="PTHR11070">
    <property type="entry name" value="UVRD / RECB / PCRA DNA HELICASE FAMILY MEMBER"/>
    <property type="match status" value="1"/>
</dbReference>
<feature type="domain" description="UvrD-like helicase ATP-binding" evidence="16">
    <location>
        <begin position="1"/>
        <end position="473"/>
    </location>
</feature>
<dbReference type="SUPFAM" id="SSF52980">
    <property type="entry name" value="Restriction endonuclease-like"/>
    <property type="match status" value="1"/>
</dbReference>
<keyword evidence="2 13" id="KW-0547">Nucleotide-binding</keyword>
<evidence type="ECO:0000256" key="2">
    <source>
        <dbReference type="ARBA" id="ARBA00022741"/>
    </source>
</evidence>
<comment type="function">
    <text evidence="13">The heterodimer acts as both an ATP-dependent DNA helicase and an ATP-dependent, dual-direction single-stranded exonuclease. Recognizes the chi site generating a DNA molecule suitable for the initiation of homologous recombination. The AddA nuclease domain is required for chi fragment generation; this subunit has the helicase and 3' -&gt; 5' nuclease activities.</text>
</comment>
<keyword evidence="19" id="KW-1185">Reference proteome</keyword>
<dbReference type="InterPro" id="IPR014017">
    <property type="entry name" value="DNA_helicase_UvrD-like_C"/>
</dbReference>
<dbReference type="Pfam" id="PF12705">
    <property type="entry name" value="PDDEXK_1"/>
    <property type="match status" value="1"/>
</dbReference>
<dbReference type="GO" id="GO:0003690">
    <property type="term" value="F:double-stranded DNA binding"/>
    <property type="evidence" value="ECO:0007669"/>
    <property type="project" value="UniProtKB-UniRule"/>
</dbReference>
<proteinExistence type="inferred from homology"/>
<evidence type="ECO:0000256" key="13">
    <source>
        <dbReference type="HAMAP-Rule" id="MF_01451"/>
    </source>
</evidence>
<dbReference type="PROSITE" id="PS51217">
    <property type="entry name" value="UVRD_HELICASE_CTER"/>
    <property type="match status" value="1"/>
</dbReference>
<dbReference type="RefSeq" id="WP_187529605.1">
    <property type="nucleotide sequence ID" value="NZ_CP060724.1"/>
</dbReference>
<evidence type="ECO:0000256" key="9">
    <source>
        <dbReference type="ARBA" id="ARBA00023204"/>
    </source>
</evidence>
<comment type="subunit">
    <text evidence="13">Heterodimer of AddA and AddB/RexB.</text>
</comment>
<protein>
    <recommendedName>
        <fullName evidence="13">ATP-dependent helicase/nuclease subunit A</fullName>
        <ecNumber evidence="13">3.1.-.-</ecNumber>
        <ecNumber evidence="13">5.6.2.4</ecNumber>
    </recommendedName>
    <alternativeName>
        <fullName evidence="13">ATP-dependent helicase/nuclease AddA</fullName>
    </alternativeName>
    <alternativeName>
        <fullName evidence="13">DNA 3'-5' helicase AddA</fullName>
    </alternativeName>
</protein>
<dbReference type="SUPFAM" id="SSF52540">
    <property type="entry name" value="P-loop containing nucleoside triphosphate hydrolases"/>
    <property type="match status" value="1"/>
</dbReference>
<dbReference type="InterPro" id="IPR038726">
    <property type="entry name" value="PDDEXK_AddAB-type"/>
</dbReference>
<keyword evidence="3 13" id="KW-0227">DNA damage</keyword>
<dbReference type="EMBL" id="CP060724">
    <property type="protein sequence ID" value="QNN75773.1"/>
    <property type="molecule type" value="Genomic_DNA"/>
</dbReference>
<dbReference type="Gene3D" id="3.90.320.10">
    <property type="match status" value="1"/>
</dbReference>
<dbReference type="GO" id="GO:0000724">
    <property type="term" value="P:double-strand break repair via homologous recombination"/>
    <property type="evidence" value="ECO:0007669"/>
    <property type="project" value="UniProtKB-UniRule"/>
</dbReference>
<dbReference type="CDD" id="cd17932">
    <property type="entry name" value="DEXQc_UvrD"/>
    <property type="match status" value="1"/>
</dbReference>
<evidence type="ECO:0000259" key="16">
    <source>
        <dbReference type="PROSITE" id="PS51198"/>
    </source>
</evidence>
<dbReference type="HAMAP" id="MF_01451">
    <property type="entry name" value="AddA"/>
    <property type="match status" value="1"/>
</dbReference>
<evidence type="ECO:0000259" key="17">
    <source>
        <dbReference type="PROSITE" id="PS51217"/>
    </source>
</evidence>
<accession>A0A7G9T6P8</accession>
<dbReference type="Proteomes" id="UP000515800">
    <property type="component" value="Chromosome"/>
</dbReference>
<dbReference type="PANTHER" id="PTHR11070:SF48">
    <property type="entry name" value="ATP-DEPENDENT HELICASE_NUCLEASE SUBUNIT A"/>
    <property type="match status" value="1"/>
</dbReference>
<evidence type="ECO:0000256" key="8">
    <source>
        <dbReference type="ARBA" id="ARBA00023125"/>
    </source>
</evidence>
<evidence type="ECO:0000256" key="3">
    <source>
        <dbReference type="ARBA" id="ARBA00022763"/>
    </source>
</evidence>
<feature type="domain" description="UvrD-like helicase C-terminal" evidence="17">
    <location>
        <begin position="501"/>
        <end position="809"/>
    </location>
</feature>
<dbReference type="InterPro" id="IPR014016">
    <property type="entry name" value="UvrD-like_ATP-bd"/>
</dbReference>
<evidence type="ECO:0000256" key="11">
    <source>
        <dbReference type="ARBA" id="ARBA00034617"/>
    </source>
</evidence>
<keyword evidence="5 13" id="KW-0347">Helicase</keyword>
<dbReference type="GO" id="GO:0008408">
    <property type="term" value="F:3'-5' exonuclease activity"/>
    <property type="evidence" value="ECO:0007669"/>
    <property type="project" value="UniProtKB-UniRule"/>
</dbReference>
<evidence type="ECO:0000256" key="12">
    <source>
        <dbReference type="ARBA" id="ARBA00048988"/>
    </source>
</evidence>